<accession>A0ABS3IYU4</accession>
<dbReference type="InterPro" id="IPR036505">
    <property type="entry name" value="Amidase/PGRP_sf"/>
</dbReference>
<dbReference type="InterPro" id="IPR051206">
    <property type="entry name" value="NAMLAA_amidase_2"/>
</dbReference>
<protein>
    <recommendedName>
        <fullName evidence="3">N-acetylmuramoyl-L-alanine amidase</fullName>
        <ecNumber evidence="3">3.5.1.28</ecNumber>
    </recommendedName>
</protein>
<dbReference type="SUPFAM" id="SSF55846">
    <property type="entry name" value="N-acetylmuramoyl-L-alanine amidase-like"/>
    <property type="match status" value="1"/>
</dbReference>
<keyword evidence="5" id="KW-0961">Cell wall biogenesis/degradation</keyword>
<evidence type="ECO:0000313" key="8">
    <source>
        <dbReference type="Proteomes" id="UP000664288"/>
    </source>
</evidence>
<name>A0ABS3IYU4_9HYPH</name>
<evidence type="ECO:0000256" key="3">
    <source>
        <dbReference type="ARBA" id="ARBA00011901"/>
    </source>
</evidence>
<comment type="catalytic activity">
    <reaction evidence="1">
        <text>Hydrolyzes the link between N-acetylmuramoyl residues and L-amino acid residues in certain cell-wall glycopeptides.</text>
        <dbReference type="EC" id="3.5.1.28"/>
    </reaction>
</comment>
<proteinExistence type="inferred from homology"/>
<dbReference type="SMART" id="SM00644">
    <property type="entry name" value="Ami_2"/>
    <property type="match status" value="1"/>
</dbReference>
<comment type="caution">
    <text evidence="7">The sequence shown here is derived from an EMBL/GenBank/DDBJ whole genome shotgun (WGS) entry which is preliminary data.</text>
</comment>
<keyword evidence="4" id="KW-0378">Hydrolase</keyword>
<dbReference type="InterPro" id="IPR036366">
    <property type="entry name" value="PGBDSf"/>
</dbReference>
<dbReference type="Pfam" id="PF01510">
    <property type="entry name" value="Amidase_2"/>
    <property type="match status" value="1"/>
</dbReference>
<dbReference type="CDD" id="cd06583">
    <property type="entry name" value="PGRP"/>
    <property type="match status" value="1"/>
</dbReference>
<evidence type="ECO:0000256" key="4">
    <source>
        <dbReference type="ARBA" id="ARBA00022801"/>
    </source>
</evidence>
<dbReference type="EC" id="3.5.1.28" evidence="3"/>
<evidence type="ECO:0000259" key="6">
    <source>
        <dbReference type="SMART" id="SM00644"/>
    </source>
</evidence>
<dbReference type="Gene3D" id="1.10.101.10">
    <property type="entry name" value="PGBD-like superfamily/PGBD"/>
    <property type="match status" value="1"/>
</dbReference>
<dbReference type="InterPro" id="IPR036365">
    <property type="entry name" value="PGBD-like_sf"/>
</dbReference>
<sequence length="257" mass="27333">MTPDSPLVGELRPSPNRNERRCFGPPSILILHYTGMGTGEGAVRWLQDPASEVSCHYVVHEDGRIVQMVPEAERAWHAGQGSWQGVSDVNSLSIGIEIVNPGHAGGLPDFPPPQIDAVAGLAADIVARNAIRPERVLGHSDVAPARKQDPGEKFPWEVLAARGIGHFVPAAAIRDGRVLAEGDAGPSVLALQRRLAGYGYDVPPTGRFDDVTRCAVTAFQRHFRPARVDGIADVSTVATLDALIGALARGGRGERTA</sequence>
<evidence type="ECO:0000313" key="7">
    <source>
        <dbReference type="EMBL" id="MBO0902582.1"/>
    </source>
</evidence>
<evidence type="ECO:0000256" key="1">
    <source>
        <dbReference type="ARBA" id="ARBA00001561"/>
    </source>
</evidence>
<feature type="domain" description="N-acetylmuramoyl-L-alanine amidase" evidence="6">
    <location>
        <begin position="14"/>
        <end position="151"/>
    </location>
</feature>
<dbReference type="Proteomes" id="UP000664288">
    <property type="component" value="Unassembled WGS sequence"/>
</dbReference>
<evidence type="ECO:0000256" key="5">
    <source>
        <dbReference type="ARBA" id="ARBA00023316"/>
    </source>
</evidence>
<reference evidence="7 8" key="1">
    <citation type="submission" date="2021-03" db="EMBL/GenBank/DDBJ databases">
        <title>Whole genome sequence of Jiella sp. MQZ13P-4.</title>
        <authorList>
            <person name="Tuo L."/>
        </authorList>
    </citation>
    <scope>NUCLEOTIDE SEQUENCE [LARGE SCALE GENOMIC DNA]</scope>
    <source>
        <strain evidence="7 8">MQZ13P-4</strain>
    </source>
</reference>
<dbReference type="InterPro" id="IPR002502">
    <property type="entry name" value="Amidase_domain"/>
</dbReference>
<comment type="similarity">
    <text evidence="2">Belongs to the N-acetylmuramoyl-L-alanine amidase 2 family.</text>
</comment>
<dbReference type="EMBL" id="JAFMPY010000003">
    <property type="protein sequence ID" value="MBO0902582.1"/>
    <property type="molecule type" value="Genomic_DNA"/>
</dbReference>
<dbReference type="Pfam" id="PF01471">
    <property type="entry name" value="PG_binding_1"/>
    <property type="match status" value="1"/>
</dbReference>
<keyword evidence="8" id="KW-1185">Reference proteome</keyword>
<dbReference type="PANTHER" id="PTHR30417:SF1">
    <property type="entry name" value="N-ACETYLMURAMOYL-L-ALANINE AMIDASE AMID"/>
    <property type="match status" value="1"/>
</dbReference>
<dbReference type="PANTHER" id="PTHR30417">
    <property type="entry name" value="N-ACETYLMURAMOYL-L-ALANINE AMIDASE AMID"/>
    <property type="match status" value="1"/>
</dbReference>
<evidence type="ECO:0000256" key="2">
    <source>
        <dbReference type="ARBA" id="ARBA00007553"/>
    </source>
</evidence>
<gene>
    <name evidence="7" type="ORF">J1C47_02935</name>
</gene>
<dbReference type="Gene3D" id="3.40.80.10">
    <property type="entry name" value="Peptidoglycan recognition protein-like"/>
    <property type="match status" value="1"/>
</dbReference>
<dbReference type="InterPro" id="IPR002477">
    <property type="entry name" value="Peptidoglycan-bd-like"/>
</dbReference>
<organism evidence="7 8">
    <name type="scientific">Jiella sonneratiae</name>
    <dbReference type="NCBI Taxonomy" id="2816856"/>
    <lineage>
        <taxon>Bacteria</taxon>
        <taxon>Pseudomonadati</taxon>
        <taxon>Pseudomonadota</taxon>
        <taxon>Alphaproteobacteria</taxon>
        <taxon>Hyphomicrobiales</taxon>
        <taxon>Aurantimonadaceae</taxon>
        <taxon>Jiella</taxon>
    </lineage>
</organism>
<dbReference type="SUPFAM" id="SSF47090">
    <property type="entry name" value="PGBD-like"/>
    <property type="match status" value="1"/>
</dbReference>